<gene>
    <name evidence="9" type="ORF">BDK89_1643</name>
</gene>
<protein>
    <submittedName>
        <fullName evidence="9">Putative ABC transport system permease protein</fullName>
    </submittedName>
</protein>
<evidence type="ECO:0000259" key="8">
    <source>
        <dbReference type="Pfam" id="PF02687"/>
    </source>
</evidence>
<feature type="transmembrane region" description="Helical" evidence="7">
    <location>
        <begin position="369"/>
        <end position="394"/>
    </location>
</feature>
<feature type="transmembrane region" description="Helical" evidence="7">
    <location>
        <begin position="20"/>
        <end position="43"/>
    </location>
</feature>
<feature type="transmembrane region" description="Helical" evidence="7">
    <location>
        <begin position="282"/>
        <end position="304"/>
    </location>
</feature>
<comment type="subcellular location">
    <subcellularLocation>
        <location evidence="1">Cell membrane</location>
        <topology evidence="1">Multi-pass membrane protein</topology>
    </subcellularLocation>
</comment>
<name>A0A4R7HY93_9ACTN</name>
<feature type="transmembrane region" description="Helical" evidence="7">
    <location>
        <begin position="316"/>
        <end position="342"/>
    </location>
</feature>
<evidence type="ECO:0000256" key="2">
    <source>
        <dbReference type="ARBA" id="ARBA00005236"/>
    </source>
</evidence>
<dbReference type="PANTHER" id="PTHR30489:SF0">
    <property type="entry name" value="LIPOPROTEIN-RELEASING SYSTEM TRANSMEMBRANE PROTEIN LOLE"/>
    <property type="match status" value="1"/>
</dbReference>
<feature type="transmembrane region" description="Helical" evidence="7">
    <location>
        <begin position="55"/>
        <end position="81"/>
    </location>
</feature>
<evidence type="ECO:0000256" key="6">
    <source>
        <dbReference type="ARBA" id="ARBA00023136"/>
    </source>
</evidence>
<evidence type="ECO:0000256" key="3">
    <source>
        <dbReference type="ARBA" id="ARBA00022475"/>
    </source>
</evidence>
<evidence type="ECO:0000256" key="5">
    <source>
        <dbReference type="ARBA" id="ARBA00022989"/>
    </source>
</evidence>
<dbReference type="EMBL" id="SOAU01000001">
    <property type="protein sequence ID" value="TDT16061.1"/>
    <property type="molecule type" value="Genomic_DNA"/>
</dbReference>
<feature type="transmembrane region" description="Helical" evidence="7">
    <location>
        <begin position="197"/>
        <end position="216"/>
    </location>
</feature>
<feature type="domain" description="ABC3 transporter permease C-terminal" evidence="8">
    <location>
        <begin position="61"/>
        <end position="175"/>
    </location>
</feature>
<keyword evidence="6 7" id="KW-0472">Membrane</keyword>
<accession>A0A4R7HY93</accession>
<feature type="transmembrane region" description="Helical" evidence="7">
    <location>
        <begin position="150"/>
        <end position="176"/>
    </location>
</feature>
<feature type="transmembrane region" description="Helical" evidence="7">
    <location>
        <begin position="109"/>
        <end position="138"/>
    </location>
</feature>
<dbReference type="Pfam" id="PF02687">
    <property type="entry name" value="FtsX"/>
    <property type="match status" value="2"/>
</dbReference>
<reference evidence="9 10" key="1">
    <citation type="submission" date="2019-03" db="EMBL/GenBank/DDBJ databases">
        <title>Sequencing the genomes of 1000 actinobacteria strains.</title>
        <authorList>
            <person name="Klenk H.-P."/>
        </authorList>
    </citation>
    <scope>NUCLEOTIDE SEQUENCE [LARGE SCALE GENOMIC DNA]</scope>
    <source>
        <strain evidence="9 10">DSM 18936</strain>
    </source>
</reference>
<evidence type="ECO:0000256" key="4">
    <source>
        <dbReference type="ARBA" id="ARBA00022692"/>
    </source>
</evidence>
<feature type="transmembrane region" description="Helical" evidence="7">
    <location>
        <begin position="406"/>
        <end position="427"/>
    </location>
</feature>
<dbReference type="InterPro" id="IPR051447">
    <property type="entry name" value="Lipoprotein-release_system"/>
</dbReference>
<sequence>MNGLVGADLRHRTGVFVGTFVAVGFGAALFSLCAALFTSAIILNGESSEDYVGPIAVFATMGAISVFASLFVVASTVALSVEQRRADMALLRSVGATPRQVRRLVIREMGVVSLVATVIGTLAALPVADAMAGVFAGIDDMPSEFEYRRHILPVGVSLAATWLVAVLAAMTSARAAGAASPAEAMTGSDGAPRRLGITRWVIGSIFTAGGVALIIVSATTNDDPGLAIGYVFMASATALIGVSMLGPVVVRPMARLVSLPFRATTTGSIAAMNVVADARRTAATAGPVALMTAINVGMVQATVAANDMGTEGSQMWSLWIMIAISVGFAAIAVVNTTAMTIVRRRTELASLRLAGATPAQTRRSSQTEAVIAALTGSAIGVVIATAACWAFAVATGVSLIGMFEPALIGGLAGFAMVLAAGSAHVAARRAIGDPTLLVEVE</sequence>
<feature type="transmembrane region" description="Helical" evidence="7">
    <location>
        <begin position="228"/>
        <end position="250"/>
    </location>
</feature>
<keyword evidence="4 7" id="KW-0812">Transmembrane</keyword>
<dbReference type="RefSeq" id="WP_133868462.1">
    <property type="nucleotide sequence ID" value="NZ_SOAU01000001.1"/>
</dbReference>
<evidence type="ECO:0000256" key="7">
    <source>
        <dbReference type="SAM" id="Phobius"/>
    </source>
</evidence>
<dbReference type="InterPro" id="IPR003838">
    <property type="entry name" value="ABC3_permease_C"/>
</dbReference>
<dbReference type="AlphaFoldDB" id="A0A4R7HY93"/>
<feature type="domain" description="ABC3 transporter permease C-terminal" evidence="8">
    <location>
        <begin position="320"/>
        <end position="431"/>
    </location>
</feature>
<evidence type="ECO:0000313" key="10">
    <source>
        <dbReference type="Proteomes" id="UP000294558"/>
    </source>
</evidence>
<dbReference type="GO" id="GO:0098797">
    <property type="term" value="C:plasma membrane protein complex"/>
    <property type="evidence" value="ECO:0007669"/>
    <property type="project" value="TreeGrafter"/>
</dbReference>
<comment type="similarity">
    <text evidence="2">Belongs to the ABC-4 integral membrane protein family. LolC/E subfamily.</text>
</comment>
<keyword evidence="5 7" id="KW-1133">Transmembrane helix</keyword>
<keyword evidence="3" id="KW-1003">Cell membrane</keyword>
<proteinExistence type="inferred from homology"/>
<dbReference type="PANTHER" id="PTHR30489">
    <property type="entry name" value="LIPOPROTEIN-RELEASING SYSTEM TRANSMEMBRANE PROTEIN LOLE"/>
    <property type="match status" value="1"/>
</dbReference>
<dbReference type="OrthoDB" id="3223244at2"/>
<dbReference type="Proteomes" id="UP000294558">
    <property type="component" value="Unassembled WGS sequence"/>
</dbReference>
<organism evidence="9 10">
    <name type="scientific">Ilumatobacter fluminis</name>
    <dbReference type="NCBI Taxonomy" id="467091"/>
    <lineage>
        <taxon>Bacteria</taxon>
        <taxon>Bacillati</taxon>
        <taxon>Actinomycetota</taxon>
        <taxon>Acidimicrobiia</taxon>
        <taxon>Acidimicrobiales</taxon>
        <taxon>Ilumatobacteraceae</taxon>
        <taxon>Ilumatobacter</taxon>
    </lineage>
</organism>
<dbReference type="GO" id="GO:0044874">
    <property type="term" value="P:lipoprotein localization to outer membrane"/>
    <property type="evidence" value="ECO:0007669"/>
    <property type="project" value="TreeGrafter"/>
</dbReference>
<keyword evidence="10" id="KW-1185">Reference proteome</keyword>
<evidence type="ECO:0000256" key="1">
    <source>
        <dbReference type="ARBA" id="ARBA00004651"/>
    </source>
</evidence>
<comment type="caution">
    <text evidence="9">The sequence shown here is derived from an EMBL/GenBank/DDBJ whole genome shotgun (WGS) entry which is preliminary data.</text>
</comment>
<evidence type="ECO:0000313" key="9">
    <source>
        <dbReference type="EMBL" id="TDT16061.1"/>
    </source>
</evidence>